<dbReference type="EMBL" id="NMUH01002874">
    <property type="protein sequence ID" value="MQM02555.1"/>
    <property type="molecule type" value="Genomic_DNA"/>
</dbReference>
<dbReference type="GO" id="GO:0000055">
    <property type="term" value="P:ribosomal large subunit export from nucleus"/>
    <property type="evidence" value="ECO:0007669"/>
    <property type="project" value="TreeGrafter"/>
</dbReference>
<dbReference type="GO" id="GO:0043023">
    <property type="term" value="F:ribosomal large subunit binding"/>
    <property type="evidence" value="ECO:0007669"/>
    <property type="project" value="InterPro"/>
</dbReference>
<dbReference type="Pfam" id="PF04981">
    <property type="entry name" value="NMD3"/>
    <property type="match status" value="1"/>
</dbReference>
<dbReference type="GO" id="GO:0005737">
    <property type="term" value="C:cytoplasm"/>
    <property type="evidence" value="ECO:0007669"/>
    <property type="project" value="UniProtKB-SubCell"/>
</dbReference>
<dbReference type="Proteomes" id="UP000652761">
    <property type="component" value="Unassembled WGS sequence"/>
</dbReference>
<dbReference type="PANTHER" id="PTHR12746:SF2">
    <property type="entry name" value="60S RIBOSOMAL EXPORT PROTEIN NMD3"/>
    <property type="match status" value="1"/>
</dbReference>
<proteinExistence type="inferred from homology"/>
<sequence>MEPTAANMCIKCLPSRVDITEGLQKHVTIIHCPECNSYLQPPKKWIKAELESKELLTFCIKRLQNMNKVHADGATFQEDQGEAENPEGGPEQCGVY</sequence>
<evidence type="ECO:0000256" key="1">
    <source>
        <dbReference type="RuleBase" id="RU364108"/>
    </source>
</evidence>
<comment type="caution">
    <text evidence="4">The sequence shown here is derived from an EMBL/GenBank/DDBJ whole genome shotgun (WGS) entry which is preliminary data.</text>
</comment>
<evidence type="ECO:0000313" key="4">
    <source>
        <dbReference type="EMBL" id="MQM02555.1"/>
    </source>
</evidence>
<feature type="region of interest" description="Disordered" evidence="2">
    <location>
        <begin position="72"/>
        <end position="96"/>
    </location>
</feature>
<dbReference type="PANTHER" id="PTHR12746">
    <property type="entry name" value="NONSENSE-MEDIATED MRNA DECAY PROTEIN 3"/>
    <property type="match status" value="1"/>
</dbReference>
<reference evidence="4" key="1">
    <citation type="submission" date="2017-07" db="EMBL/GenBank/DDBJ databases">
        <title>Taro Niue Genome Assembly and Annotation.</title>
        <authorList>
            <person name="Atibalentja N."/>
            <person name="Keating K."/>
            <person name="Fields C.J."/>
        </authorList>
    </citation>
    <scope>NUCLEOTIDE SEQUENCE</scope>
    <source>
        <strain evidence="4">Niue_2</strain>
        <tissue evidence="4">Leaf</tissue>
    </source>
</reference>
<dbReference type="InterPro" id="IPR039768">
    <property type="entry name" value="Nmd3"/>
</dbReference>
<comment type="similarity">
    <text evidence="1">Belongs to the NMD3 family.</text>
</comment>
<dbReference type="GO" id="GO:0005634">
    <property type="term" value="C:nucleus"/>
    <property type="evidence" value="ECO:0007669"/>
    <property type="project" value="UniProtKB-SubCell"/>
</dbReference>
<evidence type="ECO:0000313" key="5">
    <source>
        <dbReference type="Proteomes" id="UP000652761"/>
    </source>
</evidence>
<protein>
    <recommendedName>
        <fullName evidence="1">60S ribosomal export protein NMD3</fullName>
    </recommendedName>
</protein>
<keyword evidence="1" id="KW-0539">Nucleus</keyword>
<keyword evidence="1" id="KW-0813">Transport</keyword>
<evidence type="ECO:0000256" key="2">
    <source>
        <dbReference type="SAM" id="MobiDB-lite"/>
    </source>
</evidence>
<accession>A0A843WCW4</accession>
<dbReference type="InterPro" id="IPR007064">
    <property type="entry name" value="Nmd3_N"/>
</dbReference>
<comment type="function">
    <text evidence="1">Acts as an adapter for the XPO1/CRM1-mediated export of the 60S ribosomal subunit.</text>
</comment>
<dbReference type="OrthoDB" id="1696348at2759"/>
<organism evidence="4 5">
    <name type="scientific">Colocasia esculenta</name>
    <name type="common">Wild taro</name>
    <name type="synonym">Arum esculentum</name>
    <dbReference type="NCBI Taxonomy" id="4460"/>
    <lineage>
        <taxon>Eukaryota</taxon>
        <taxon>Viridiplantae</taxon>
        <taxon>Streptophyta</taxon>
        <taxon>Embryophyta</taxon>
        <taxon>Tracheophyta</taxon>
        <taxon>Spermatophyta</taxon>
        <taxon>Magnoliopsida</taxon>
        <taxon>Liliopsida</taxon>
        <taxon>Araceae</taxon>
        <taxon>Aroideae</taxon>
        <taxon>Colocasieae</taxon>
        <taxon>Colocasia</taxon>
    </lineage>
</organism>
<comment type="subcellular location">
    <subcellularLocation>
        <location evidence="1">Cytoplasm</location>
    </subcellularLocation>
    <subcellularLocation>
        <location evidence="1">Nucleus</location>
    </subcellularLocation>
</comment>
<gene>
    <name evidence="4" type="ORF">Taro_035325</name>
</gene>
<keyword evidence="1" id="KW-0653">Protein transport</keyword>
<keyword evidence="5" id="KW-1185">Reference proteome</keyword>
<dbReference type="AlphaFoldDB" id="A0A843WCW4"/>
<dbReference type="GO" id="GO:0015031">
    <property type="term" value="P:protein transport"/>
    <property type="evidence" value="ECO:0007669"/>
    <property type="project" value="UniProtKB-KW"/>
</dbReference>
<keyword evidence="1" id="KW-0963">Cytoplasm</keyword>
<name>A0A843WCW4_COLES</name>
<feature type="domain" description="Nmd3 N-terminal" evidence="3">
    <location>
        <begin position="4"/>
        <end position="67"/>
    </location>
</feature>
<evidence type="ECO:0000259" key="3">
    <source>
        <dbReference type="Pfam" id="PF04981"/>
    </source>
</evidence>